<reference evidence="1" key="1">
    <citation type="submission" date="2018-02" db="EMBL/GenBank/DDBJ databases">
        <authorList>
            <person name="Cohen D.B."/>
            <person name="Kent A.D."/>
        </authorList>
    </citation>
    <scope>NUCLEOTIDE SEQUENCE</scope>
</reference>
<proteinExistence type="predicted"/>
<evidence type="ECO:0000313" key="1">
    <source>
        <dbReference type="EMBL" id="SPD27042.1"/>
    </source>
</evidence>
<gene>
    <name evidence="1" type="ORF">FSB_LOCUS54924</name>
</gene>
<sequence>MILGETLNGLDDVKEGACSYFKGRPLLLQHFALIAAPEKHYLDYQPCHYCHRSLVDLFPTARKFVEVAETVTPKDIVWSFAWWKVHKVTIDTFERGVVILAAMQKTSFYYHSRIKRQWGCILFIPKEVKPHHVDNWTYRFLDCLAGNWVRRSRIVDFVEPCFVDLDYSYAIWLEEDILNAFTDAAYNEKVKYKAMCFIGSSEDEREENSSVKRRRYDDSTM</sequence>
<name>A0A2N9IQA0_FAGSY</name>
<dbReference type="EMBL" id="OIVN01006177">
    <property type="protein sequence ID" value="SPD27042.1"/>
    <property type="molecule type" value="Genomic_DNA"/>
</dbReference>
<protein>
    <submittedName>
        <fullName evidence="1">Uncharacterized protein</fullName>
    </submittedName>
</protein>
<accession>A0A2N9IQA0</accession>
<dbReference type="AlphaFoldDB" id="A0A2N9IQA0"/>
<organism evidence="1">
    <name type="scientific">Fagus sylvatica</name>
    <name type="common">Beechnut</name>
    <dbReference type="NCBI Taxonomy" id="28930"/>
    <lineage>
        <taxon>Eukaryota</taxon>
        <taxon>Viridiplantae</taxon>
        <taxon>Streptophyta</taxon>
        <taxon>Embryophyta</taxon>
        <taxon>Tracheophyta</taxon>
        <taxon>Spermatophyta</taxon>
        <taxon>Magnoliopsida</taxon>
        <taxon>eudicotyledons</taxon>
        <taxon>Gunneridae</taxon>
        <taxon>Pentapetalae</taxon>
        <taxon>rosids</taxon>
        <taxon>fabids</taxon>
        <taxon>Fagales</taxon>
        <taxon>Fagaceae</taxon>
        <taxon>Fagus</taxon>
    </lineage>
</organism>